<dbReference type="FunFam" id="1.20.1580.10:FF:000001">
    <property type="entry name" value="UvrABC system protein A"/>
    <property type="match status" value="1"/>
</dbReference>
<dbReference type="Gene3D" id="1.10.8.280">
    <property type="entry name" value="ABC transporter ATPase domain-like"/>
    <property type="match status" value="1"/>
</dbReference>
<protein>
    <recommendedName>
        <fullName evidence="16">UvrABC system protein A</fullName>
    </recommendedName>
    <alternativeName>
        <fullName evidence="17">Excinuclease ABC subunit A</fullName>
    </alternativeName>
</protein>
<gene>
    <name evidence="19" type="primary">uvrA</name>
    <name evidence="19" type="ORF">FVE67_04080</name>
</gene>
<keyword evidence="12" id="KW-0238">DNA-binding</keyword>
<dbReference type="SUPFAM" id="SSF52540">
    <property type="entry name" value="P-loop containing nucleoside triphosphate hydrolases"/>
    <property type="match status" value="4"/>
</dbReference>
<dbReference type="InterPro" id="IPR013815">
    <property type="entry name" value="ATP_grasp_subdomain_1"/>
</dbReference>
<dbReference type="PANTHER" id="PTHR43152:SF3">
    <property type="entry name" value="UVRABC SYSTEM PROTEIN A"/>
    <property type="match status" value="1"/>
</dbReference>
<dbReference type="InterPro" id="IPR041102">
    <property type="entry name" value="UvrA_inter"/>
</dbReference>
<evidence type="ECO:0000313" key="20">
    <source>
        <dbReference type="Proteomes" id="UP000501253"/>
    </source>
</evidence>
<dbReference type="KEGG" id="tmai:FVE67_04080"/>
<dbReference type="Proteomes" id="UP000501253">
    <property type="component" value="Chromosome"/>
</dbReference>
<dbReference type="GO" id="GO:0006289">
    <property type="term" value="P:nucleotide-excision repair"/>
    <property type="evidence" value="ECO:0007669"/>
    <property type="project" value="InterPro"/>
</dbReference>
<dbReference type="GO" id="GO:0005737">
    <property type="term" value="C:cytoplasm"/>
    <property type="evidence" value="ECO:0007669"/>
    <property type="project" value="UniProtKB-SubCell"/>
</dbReference>
<evidence type="ECO:0000256" key="2">
    <source>
        <dbReference type="ARBA" id="ARBA00022490"/>
    </source>
</evidence>
<dbReference type="InterPro" id="IPR041552">
    <property type="entry name" value="UvrA_DNA-bd"/>
</dbReference>
<dbReference type="EMBL" id="CP042909">
    <property type="protein sequence ID" value="QJA06025.1"/>
    <property type="molecule type" value="Genomic_DNA"/>
</dbReference>
<dbReference type="PROSITE" id="PS00211">
    <property type="entry name" value="ABC_TRANSPORTER_1"/>
    <property type="match status" value="3"/>
</dbReference>
<evidence type="ECO:0000256" key="8">
    <source>
        <dbReference type="ARBA" id="ARBA00022771"/>
    </source>
</evidence>
<evidence type="ECO:0000256" key="15">
    <source>
        <dbReference type="ARBA" id="ARBA00038000"/>
    </source>
</evidence>
<organism evidence="19 20">
    <name type="scientific">Thermosulfurimonas marina</name>
    <dbReference type="NCBI Taxonomy" id="2047767"/>
    <lineage>
        <taxon>Bacteria</taxon>
        <taxon>Pseudomonadati</taxon>
        <taxon>Thermodesulfobacteriota</taxon>
        <taxon>Thermodesulfobacteria</taxon>
        <taxon>Thermodesulfobacteriales</taxon>
        <taxon>Thermodesulfobacteriaceae</taxon>
        <taxon>Thermosulfurimonas</taxon>
    </lineage>
</organism>
<dbReference type="Gene3D" id="3.30.190.20">
    <property type="match status" value="1"/>
</dbReference>
<comment type="subcellular location">
    <subcellularLocation>
        <location evidence="1">Cytoplasm</location>
    </subcellularLocation>
</comment>
<evidence type="ECO:0000256" key="1">
    <source>
        <dbReference type="ARBA" id="ARBA00004496"/>
    </source>
</evidence>
<dbReference type="GO" id="GO:0005524">
    <property type="term" value="F:ATP binding"/>
    <property type="evidence" value="ECO:0007669"/>
    <property type="project" value="UniProtKB-KW"/>
</dbReference>
<evidence type="ECO:0000256" key="14">
    <source>
        <dbReference type="ARBA" id="ARBA00023236"/>
    </source>
</evidence>
<feature type="domain" description="ABC transporter" evidence="18">
    <location>
        <begin position="572"/>
        <end position="910"/>
    </location>
</feature>
<evidence type="ECO:0000256" key="11">
    <source>
        <dbReference type="ARBA" id="ARBA00022881"/>
    </source>
</evidence>
<keyword evidence="14" id="KW-0742">SOS response</keyword>
<comment type="similarity">
    <text evidence="15">Belongs to the ABC transporter superfamily. UvrA family.</text>
</comment>
<keyword evidence="20" id="KW-1185">Reference proteome</keyword>
<sequence length="1743" mass="192654">MRKIVLRGCREHNLKGLDLEIPLYRVVAVSGPSGSGKSTLVFDTLFAEGQRRYLETFSSYVRQYFERLPRPRVEAIENIPPAIAISQTNPVKSSRSTVGTLAEITHFAKMLWFRAAEARCPGCGKPLLAADPLSAARRLLSEAEGAPAVITAPLHVERDPRLLREGLLSAGYFRVWSAGKVCDLEEMGEIPEELEVVLDRLKLRAEEFSRLVEALERGLSMSGEVRIHLPYDRELRFASAERCPYCGLPAPRRHPNLFSFNSPLGACPECRGFGRVLDIDWDLVIPDPRKSLKEGAISVLEMPLAWEVREDLISYCRRKGIPLDRPWKELPEEVKQKILFGNGDWYGVKELFDWLETKRYKAHVRIFLSRFRAYRECPACKGTRFRPEAGLFYLGDLNLPQFYALPIAEARRFTEGLLERGISGAAEERLVREILRRLRYLDEVGLSYLTLDRQSRTLSGGEVARVLLTRALSSDLTETLYLLDEPTTGLHPRDTARVVRFLHELSAAGNTAVVVEHDPEVILSADLALDLGPGAGEAGGELLYQGPPEGLLQEETPTGKALRALPFTRKPRRSQTFREFLVLSGVRENNLKDLIVRFPRGALSVVCGVSGSGKSTLVELCLYRGLKRLRGEATEPPGALAEIQGGEGFSEVVLLDQSPLARTPRGNLATYLRVYDLLRRLLASSPEAKERGLGASHFSFNSPEGRCPECEGLGYQVVEMQFLSDLTFPCEACGGKRFRPEVLSVRWRGKNVAEMLEMTVEEALEFFKGHGELVRRLLPAREVGLSYLRLGQPLSTLSGGEAQRLKMARAFSLSEDQPALLLLDEPTVGLHLLDIQRLLSALRALVSRGHTVIVVEHHPEVILSADWVVELGPEGGEGGGYLLHQGPVAELLQKETPTGRWLARYLSGEVAFKPGERPRVEPAERVIRIRGARHHNLQNLDLDLPRERLIVITGVSGSGKSTLAFDLLFAEGQRRYLESLPAYLRQFVKLYEEPEVDLIAGLPPTVALEQRSSRPGPRSTVGTLTDTLPYLRLLFARLSNPYCPSCGRPLSRVSREVLLSRLFQEFSGRRVKILSPRVRRRKGFHRPVFERALAAGFSEVRVDGRFLTLPPLPELSRFREHTIEVVVGETVISPERESEVRRLLEIALSGGRGEALVWSPEEEFFVSERLSCPDCGLSLPEPDPLLFSFNTKAGACPDCGGLGMKGGGVCRSCGGSRLRPEALAWRLGGRNIAELSDLPVEDLREFLAGLSFSGREAEIARPILRELLARLDFLVEVGLPYLSLSRPGESLSGGEAQRVRLAAELGSNLTGVAYVLDEPTIGLHPRDTEKLLSALRSLRDRGNTVIVVEHDEDTIRAADLLVDLGPGGGREGGRVVFCGPPEELPRAPQSVTGRVLSDPSRYRLAGGGRQPERFLTVEGARLYNLKDLTVRFPLEALTVVTGVSGSGKSTLVTEVLYRSLERLLSGRGGPVGCRRLRGHEALRRVLQVDHSPIGRTPRSTPATYVGFMTAIRRLFAGTPEARARGYTESRFSFNVEEGRCPACKGQGVVRVEMKFLPEVYQVCEVCGGARFNEETLAVRWRGKNIAEVLSMTMAEAREFFAPVPEIAQPLGLLCELGLDYLTLGQPSPTLSGGEAQRVKLATEFVKGGRGGTLFVLDEPSTGLHIADVEKLVRLLQGLVDRGHTVVVIEHNLEVIKAADWIVDLGPEGGEKGGEVLYQGPPEGLLALETPTAQALRAYLQRGK</sequence>
<dbReference type="InterPro" id="IPR003439">
    <property type="entry name" value="ABC_transporter-like_ATP-bd"/>
</dbReference>
<feature type="domain" description="ABC transporter" evidence="18">
    <location>
        <begin position="334"/>
        <end position="564"/>
    </location>
</feature>
<dbReference type="InterPro" id="IPR004602">
    <property type="entry name" value="UvrA"/>
</dbReference>
<keyword evidence="10" id="KW-0067">ATP-binding</keyword>
<dbReference type="GO" id="GO:0009432">
    <property type="term" value="P:SOS response"/>
    <property type="evidence" value="ECO:0007669"/>
    <property type="project" value="UniProtKB-KW"/>
</dbReference>
<evidence type="ECO:0000256" key="9">
    <source>
        <dbReference type="ARBA" id="ARBA00022833"/>
    </source>
</evidence>
<dbReference type="GO" id="GO:0016887">
    <property type="term" value="F:ATP hydrolysis activity"/>
    <property type="evidence" value="ECO:0007669"/>
    <property type="project" value="InterPro"/>
</dbReference>
<evidence type="ECO:0000313" key="19">
    <source>
        <dbReference type="EMBL" id="QJA06025.1"/>
    </source>
</evidence>
<keyword evidence="4" id="KW-0677">Repeat</keyword>
<keyword evidence="3" id="KW-0479">Metal-binding</keyword>
<dbReference type="SMART" id="SM00382">
    <property type="entry name" value="AAA"/>
    <property type="match status" value="4"/>
</dbReference>
<evidence type="ECO:0000256" key="10">
    <source>
        <dbReference type="ARBA" id="ARBA00022840"/>
    </source>
</evidence>
<dbReference type="Gene3D" id="1.20.1580.10">
    <property type="entry name" value="ABC transporter ATPase like domain"/>
    <property type="match status" value="3"/>
</dbReference>
<reference evidence="19 20" key="1">
    <citation type="submission" date="2019-08" db="EMBL/GenBank/DDBJ databases">
        <title>Complete genome sequence of Thermosulfurimonas marina SU872T, an anaerobic thermophilic chemolithoautotrophic bacterium isolated from a shallow marine hydrothermal vent.</title>
        <authorList>
            <person name="Allioux M."/>
            <person name="Jebbar M."/>
            <person name="Slobodkina G."/>
            <person name="Slobodkin A."/>
            <person name="Moalic Y."/>
            <person name="Frolova A."/>
            <person name="Shao Z."/>
            <person name="Alain K."/>
        </authorList>
    </citation>
    <scope>NUCLEOTIDE SEQUENCE [LARGE SCALE GENOMIC DNA]</scope>
    <source>
        <strain evidence="19 20">SU872</strain>
    </source>
</reference>
<evidence type="ECO:0000256" key="3">
    <source>
        <dbReference type="ARBA" id="ARBA00022723"/>
    </source>
</evidence>
<dbReference type="InterPro" id="IPR027417">
    <property type="entry name" value="P-loop_NTPase"/>
</dbReference>
<dbReference type="RefSeq" id="WP_168719380.1">
    <property type="nucleotide sequence ID" value="NZ_CP042909.1"/>
</dbReference>
<keyword evidence="13" id="KW-0234">DNA repair</keyword>
<evidence type="ECO:0000256" key="17">
    <source>
        <dbReference type="ARBA" id="ARBA00042156"/>
    </source>
</evidence>
<evidence type="ECO:0000256" key="6">
    <source>
        <dbReference type="ARBA" id="ARBA00022763"/>
    </source>
</evidence>
<dbReference type="Gene3D" id="3.40.50.300">
    <property type="entry name" value="P-loop containing nucleotide triphosphate hydrolases"/>
    <property type="match status" value="5"/>
</dbReference>
<dbReference type="GO" id="GO:0009380">
    <property type="term" value="C:excinuclease repair complex"/>
    <property type="evidence" value="ECO:0007669"/>
    <property type="project" value="InterPro"/>
</dbReference>
<evidence type="ECO:0000259" key="18">
    <source>
        <dbReference type="PROSITE" id="PS50893"/>
    </source>
</evidence>
<evidence type="ECO:0000256" key="7">
    <source>
        <dbReference type="ARBA" id="ARBA00022769"/>
    </source>
</evidence>
<dbReference type="NCBIfam" id="TIGR00630">
    <property type="entry name" value="uvra"/>
    <property type="match status" value="2"/>
</dbReference>
<evidence type="ECO:0000256" key="13">
    <source>
        <dbReference type="ARBA" id="ARBA00023204"/>
    </source>
</evidence>
<dbReference type="GO" id="GO:0003677">
    <property type="term" value="F:DNA binding"/>
    <property type="evidence" value="ECO:0007669"/>
    <property type="project" value="UniProtKB-KW"/>
</dbReference>
<dbReference type="Pfam" id="PF17755">
    <property type="entry name" value="UvrA_DNA-bind"/>
    <property type="match status" value="1"/>
</dbReference>
<accession>A0A6H1WS30</accession>
<keyword evidence="11" id="KW-0267">Excision nuclease</keyword>
<evidence type="ECO:0000256" key="12">
    <source>
        <dbReference type="ARBA" id="ARBA00023125"/>
    </source>
</evidence>
<name>A0A6H1WS30_9BACT</name>
<dbReference type="PANTHER" id="PTHR43152">
    <property type="entry name" value="UVRABC SYSTEM PROTEIN A"/>
    <property type="match status" value="1"/>
</dbReference>
<dbReference type="PROSITE" id="PS50893">
    <property type="entry name" value="ABC_TRANSPORTER_2"/>
    <property type="match status" value="3"/>
</dbReference>
<keyword evidence="8" id="KW-0863">Zinc-finger</keyword>
<evidence type="ECO:0000256" key="4">
    <source>
        <dbReference type="ARBA" id="ARBA00022737"/>
    </source>
</evidence>
<keyword evidence="6" id="KW-0227">DNA damage</keyword>
<keyword evidence="9" id="KW-0862">Zinc</keyword>
<dbReference type="GO" id="GO:0004518">
    <property type="term" value="F:nuclease activity"/>
    <property type="evidence" value="ECO:0007669"/>
    <property type="project" value="UniProtKB-KW"/>
</dbReference>
<dbReference type="InterPro" id="IPR017871">
    <property type="entry name" value="ABC_transporter-like_CS"/>
</dbReference>
<dbReference type="InterPro" id="IPR003593">
    <property type="entry name" value="AAA+_ATPase"/>
</dbReference>
<keyword evidence="2" id="KW-0963">Cytoplasm</keyword>
<dbReference type="Pfam" id="PF17760">
    <property type="entry name" value="UvrA_inter"/>
    <property type="match status" value="2"/>
</dbReference>
<dbReference type="Gene3D" id="3.30.1490.20">
    <property type="entry name" value="ATP-grasp fold, A domain"/>
    <property type="match status" value="1"/>
</dbReference>
<evidence type="ECO:0000256" key="5">
    <source>
        <dbReference type="ARBA" id="ARBA00022741"/>
    </source>
</evidence>
<keyword evidence="7" id="KW-0228">DNA excision</keyword>
<proteinExistence type="inferred from homology"/>
<keyword evidence="5" id="KW-0547">Nucleotide-binding</keyword>
<evidence type="ECO:0000256" key="16">
    <source>
        <dbReference type="ARBA" id="ARBA00039316"/>
    </source>
</evidence>
<dbReference type="GO" id="GO:0008270">
    <property type="term" value="F:zinc ion binding"/>
    <property type="evidence" value="ECO:0007669"/>
    <property type="project" value="UniProtKB-KW"/>
</dbReference>
<feature type="domain" description="ABC transporter" evidence="18">
    <location>
        <begin position="1409"/>
        <end position="1737"/>
    </location>
</feature>